<dbReference type="Proteomes" id="UP000033618">
    <property type="component" value="Unassembled WGS sequence"/>
</dbReference>
<dbReference type="PATRIC" id="fig|28092.6.peg.1658"/>
<protein>
    <recommendedName>
        <fullName evidence="4">Paraquat-inducible protein A</fullName>
    </recommendedName>
</protein>
<sequence length="209" mass="22633">MKTFPDLIVCGCCDTVYRRPVLRHGESYVCQSCNAPLFRRPGISMDAWLALSVATAVAFFIANVCPVVRIGFQGAFNDATLGAAVWALCQDYTGVIAIPAAFAAIVAPATQIALLTWVLFHARQGRLAPGFARAMRVIAAMRHWSMVEVALLGVFVTMIKLSATLHVQPLSGVWALTMSMIGLTVIANRDMHAVWSLAEQRSRPLDDGA</sequence>
<keyword evidence="1" id="KW-1133">Transmembrane helix</keyword>
<accession>A0A0F5K468</accession>
<keyword evidence="3" id="KW-1185">Reference proteome</keyword>
<dbReference type="InterPro" id="IPR007498">
    <property type="entry name" value="PqiA-like"/>
</dbReference>
<evidence type="ECO:0008006" key="4">
    <source>
        <dbReference type="Google" id="ProtNLM"/>
    </source>
</evidence>
<feature type="transmembrane region" description="Helical" evidence="1">
    <location>
        <begin position="141"/>
        <end position="161"/>
    </location>
</feature>
<organism evidence="2 3">
    <name type="scientific">Robbsia andropogonis</name>
    <dbReference type="NCBI Taxonomy" id="28092"/>
    <lineage>
        <taxon>Bacteria</taxon>
        <taxon>Pseudomonadati</taxon>
        <taxon>Pseudomonadota</taxon>
        <taxon>Betaproteobacteria</taxon>
        <taxon>Burkholderiales</taxon>
        <taxon>Burkholderiaceae</taxon>
        <taxon>Robbsia</taxon>
    </lineage>
</organism>
<evidence type="ECO:0000313" key="3">
    <source>
        <dbReference type="Proteomes" id="UP000033618"/>
    </source>
</evidence>
<dbReference type="RefSeq" id="WP_024904104.1">
    <property type="nucleotide sequence ID" value="NZ_CADFGU010000003.1"/>
</dbReference>
<reference evidence="2 3" key="1">
    <citation type="submission" date="2015-03" db="EMBL/GenBank/DDBJ databases">
        <title>Draft Genome Sequence of Burkholderia andropogonis type strain ICMP2807, isolated from Sorghum bicolor.</title>
        <authorList>
            <person name="Lopes-Santos L."/>
            <person name="Castro D.B."/>
            <person name="Ottoboni L.M."/>
            <person name="Park D."/>
            <person name="Weirc B.S."/>
            <person name="Destefano S.A."/>
        </authorList>
    </citation>
    <scope>NUCLEOTIDE SEQUENCE [LARGE SCALE GENOMIC DNA]</scope>
    <source>
        <strain evidence="2 3">ICMP2807</strain>
    </source>
</reference>
<feature type="transmembrane region" description="Helical" evidence="1">
    <location>
        <begin position="47"/>
        <end position="72"/>
    </location>
</feature>
<feature type="transmembrane region" description="Helical" evidence="1">
    <location>
        <begin position="167"/>
        <end position="187"/>
    </location>
</feature>
<dbReference type="EMBL" id="LAQU01000005">
    <property type="protein sequence ID" value="KKB64327.1"/>
    <property type="molecule type" value="Genomic_DNA"/>
</dbReference>
<name>A0A0F5K468_9BURK</name>
<evidence type="ECO:0000313" key="2">
    <source>
        <dbReference type="EMBL" id="KKB64327.1"/>
    </source>
</evidence>
<comment type="caution">
    <text evidence="2">The sequence shown here is derived from an EMBL/GenBank/DDBJ whole genome shotgun (WGS) entry which is preliminary data.</text>
</comment>
<gene>
    <name evidence="2" type="ORF">WM40_07015</name>
</gene>
<proteinExistence type="predicted"/>
<dbReference type="STRING" id="28092.WM40_07015"/>
<keyword evidence="1" id="KW-0812">Transmembrane</keyword>
<keyword evidence="1" id="KW-0472">Membrane</keyword>
<evidence type="ECO:0000256" key="1">
    <source>
        <dbReference type="SAM" id="Phobius"/>
    </source>
</evidence>
<feature type="transmembrane region" description="Helical" evidence="1">
    <location>
        <begin position="92"/>
        <end position="120"/>
    </location>
</feature>
<dbReference type="Pfam" id="PF04403">
    <property type="entry name" value="PqiA"/>
    <property type="match status" value="1"/>
</dbReference>
<dbReference type="AlphaFoldDB" id="A0A0F5K468"/>